<dbReference type="AlphaFoldDB" id="A0A5E4CLP2"/>
<dbReference type="PANTHER" id="PTHR47403">
    <property type="entry name" value="LOC100145250 PROTEIN"/>
    <property type="match status" value="1"/>
</dbReference>
<reference evidence="2" key="1">
    <citation type="submission" date="2019-04" db="EMBL/GenBank/DDBJ databases">
        <authorList>
            <person name="Alioto T."/>
            <person name="Alioto T."/>
        </authorList>
    </citation>
    <scope>NUCLEOTIDE SEQUENCE [LARGE SCALE GENOMIC DNA]</scope>
</reference>
<feature type="domain" description="Histidine N-acetyltransferase C-terminal" evidence="1">
    <location>
        <begin position="99"/>
        <end position="201"/>
    </location>
</feature>
<comment type="caution">
    <text evidence="2">The sequence shown here is derived from an EMBL/GenBank/DDBJ whole genome shotgun (WGS) entry which is preliminary data.</text>
</comment>
<dbReference type="EMBL" id="CABDUW010001517">
    <property type="protein sequence ID" value="VTJ82270.1"/>
    <property type="molecule type" value="Genomic_DNA"/>
</dbReference>
<proteinExistence type="predicted"/>
<dbReference type="InterPro" id="IPR056483">
    <property type="entry name" value="Hisat_C"/>
</dbReference>
<organism evidence="2 3">
    <name type="scientific">Marmota monax</name>
    <name type="common">Woodchuck</name>
    <dbReference type="NCBI Taxonomy" id="9995"/>
    <lineage>
        <taxon>Eukaryota</taxon>
        <taxon>Metazoa</taxon>
        <taxon>Chordata</taxon>
        <taxon>Craniata</taxon>
        <taxon>Vertebrata</taxon>
        <taxon>Euteleostomi</taxon>
        <taxon>Mammalia</taxon>
        <taxon>Eutheria</taxon>
        <taxon>Euarchontoglires</taxon>
        <taxon>Glires</taxon>
        <taxon>Rodentia</taxon>
        <taxon>Sciuromorpha</taxon>
        <taxon>Sciuridae</taxon>
        <taxon>Xerinae</taxon>
        <taxon>Marmotini</taxon>
        <taxon>Marmota</taxon>
    </lineage>
</organism>
<dbReference type="Proteomes" id="UP000335636">
    <property type="component" value="Unassembled WGS sequence"/>
</dbReference>
<name>A0A5E4CLP2_MARMO</name>
<evidence type="ECO:0000313" key="3">
    <source>
        <dbReference type="Proteomes" id="UP000335636"/>
    </source>
</evidence>
<dbReference type="Pfam" id="PF24066">
    <property type="entry name" value="Hisat_C"/>
    <property type="match status" value="1"/>
</dbReference>
<dbReference type="PANTHER" id="PTHR47403:SF3">
    <property type="entry name" value="N-ACETYLTRANSFERASE 16-RELATED"/>
    <property type="match status" value="1"/>
</dbReference>
<keyword evidence="3" id="KW-1185">Reference proteome</keyword>
<protein>
    <recommendedName>
        <fullName evidence="1">Histidine N-acetyltransferase C-terminal domain-containing protein</fullName>
    </recommendedName>
</protein>
<evidence type="ECO:0000313" key="2">
    <source>
        <dbReference type="EMBL" id="VTJ82270.1"/>
    </source>
</evidence>
<sequence length="245" mass="25724">MPPDDLGLQTPLESVNLIDAGGGAALGALGAQQERGPASAELLLTAGQTTAAGGQGGPGAEGIPLITKQVFKAIASGHPCYLPGPSRSSQRAQLGAEAVSEAGVEVARLLLSPSVQRDVLREGLDPQPYHPQRSNLRLLAAKGLECRVDSLARLCVLTLCTSPFPTPQGGDRRWRSLNIYCFGSDIAQVQSQLLGHLQRLSHRPLRLVPTLPDAPAVVTAGLFLPGLGLGLVQSYMEQYQLEADT</sequence>
<accession>A0A5E4CLP2</accession>
<evidence type="ECO:0000259" key="1">
    <source>
        <dbReference type="Pfam" id="PF24066"/>
    </source>
</evidence>
<gene>
    <name evidence="2" type="ORF">MONAX_5E003964</name>
</gene>